<dbReference type="CDD" id="cd11717">
    <property type="entry name" value="THUMP_THUMPD1_like"/>
    <property type="match status" value="1"/>
</dbReference>
<accession>A0A5S6Q8D3</accession>
<feature type="domain" description="THUMP" evidence="3">
    <location>
        <begin position="126"/>
        <end position="244"/>
    </location>
</feature>
<evidence type="ECO:0000313" key="6">
    <source>
        <dbReference type="WBParaSite" id="TMUE_1000003453.2"/>
    </source>
</evidence>
<dbReference type="InterPro" id="IPR004114">
    <property type="entry name" value="THUMP_dom"/>
</dbReference>
<dbReference type="PANTHER" id="PTHR13452">
    <property type="entry name" value="THUMP DOMAIN CONTAINING PROTEIN 1-RELATED"/>
    <property type="match status" value="1"/>
</dbReference>
<dbReference type="AlphaFoldDB" id="A0A5S6Q8D3"/>
<dbReference type="Gene3D" id="3.30.2300.10">
    <property type="entry name" value="THUMP superfamily"/>
    <property type="match status" value="1"/>
</dbReference>
<dbReference type="WBParaSite" id="TMUE_1000003453.2">
    <property type="protein sequence ID" value="TMUE_1000003453.2"/>
    <property type="gene ID" value="WBGene00285222"/>
</dbReference>
<dbReference type="Proteomes" id="UP000046395">
    <property type="component" value="Unassembled WGS sequence"/>
</dbReference>
<evidence type="ECO:0000313" key="5">
    <source>
        <dbReference type="WBParaSite" id="TMUE_1000003453.1"/>
    </source>
</evidence>
<dbReference type="PANTHER" id="PTHR13452:SF10">
    <property type="entry name" value="THUMP DOMAIN-CONTAINING PROTEIN 1"/>
    <property type="match status" value="1"/>
</dbReference>
<dbReference type="WBParaSite" id="TMUE_1000003453.4">
    <property type="protein sequence ID" value="TMUE_1000003453.4"/>
    <property type="gene ID" value="WBGene00285222"/>
</dbReference>
<dbReference type="GO" id="GO:0003723">
    <property type="term" value="F:RNA binding"/>
    <property type="evidence" value="ECO:0007669"/>
    <property type="project" value="UniProtKB-UniRule"/>
</dbReference>
<dbReference type="STRING" id="70415.A0A5S6Q8D3"/>
<keyword evidence="4" id="KW-1185">Reference proteome</keyword>
<dbReference type="SMART" id="SM00981">
    <property type="entry name" value="THUMP"/>
    <property type="match status" value="1"/>
</dbReference>
<evidence type="ECO:0000256" key="1">
    <source>
        <dbReference type="PROSITE-ProRule" id="PRU00529"/>
    </source>
</evidence>
<dbReference type="PROSITE" id="PS51165">
    <property type="entry name" value="THUMP"/>
    <property type="match status" value="1"/>
</dbReference>
<keyword evidence="1" id="KW-0694">RNA-binding</keyword>
<reference evidence="4" key="2">
    <citation type="submission" date="2014-03" db="EMBL/GenBank/DDBJ databases">
        <title>The whipworm genome and dual-species transcriptomics of an intimate host-pathogen interaction.</title>
        <authorList>
            <person name="Foth B.J."/>
            <person name="Tsai I.J."/>
            <person name="Reid A.J."/>
            <person name="Bancroft A.J."/>
            <person name="Nichol S."/>
            <person name="Tracey A."/>
            <person name="Holroyd N."/>
            <person name="Cotton J.A."/>
            <person name="Stanley E.J."/>
            <person name="Zarowiecki M."/>
            <person name="Liu J.Z."/>
            <person name="Huckvale T."/>
            <person name="Cooper P.J."/>
            <person name="Grencis R.K."/>
            <person name="Berriman M."/>
        </authorList>
    </citation>
    <scope>NUCLEOTIDE SEQUENCE [LARGE SCALE GENOMIC DNA]</scope>
    <source>
        <strain evidence="4">Edinburgh</strain>
    </source>
</reference>
<dbReference type="SUPFAM" id="SSF143437">
    <property type="entry name" value="THUMP domain-like"/>
    <property type="match status" value="1"/>
</dbReference>
<protein>
    <submittedName>
        <fullName evidence="5 6">THUMP domain-containing protein</fullName>
    </submittedName>
</protein>
<dbReference type="WBParaSite" id="TMUE_1000003453.3">
    <property type="protein sequence ID" value="TMUE_1000003453.3"/>
    <property type="gene ID" value="WBGene00285222"/>
</dbReference>
<dbReference type="WBParaSite" id="TMUE_1000003453.5">
    <property type="protein sequence ID" value="TMUE_1000003453.5"/>
    <property type="gene ID" value="WBGene00285222"/>
</dbReference>
<feature type="compositionally biased region" description="Basic residues" evidence="2">
    <location>
        <begin position="1"/>
        <end position="12"/>
    </location>
</feature>
<dbReference type="InterPro" id="IPR040183">
    <property type="entry name" value="THUMPD1-like"/>
</dbReference>
<name>A0A5S6Q8D3_TRIMR</name>
<evidence type="ECO:0000256" key="2">
    <source>
        <dbReference type="SAM" id="MobiDB-lite"/>
    </source>
</evidence>
<dbReference type="Pfam" id="PF02926">
    <property type="entry name" value="THUMP"/>
    <property type="match status" value="1"/>
</dbReference>
<reference evidence="5" key="3">
    <citation type="submission" date="2019-12" db="UniProtKB">
        <authorList>
            <consortium name="WormBaseParasite"/>
        </authorList>
    </citation>
    <scope>IDENTIFICATION</scope>
</reference>
<dbReference type="WBParaSite" id="TMUE_1000003453.1">
    <property type="protein sequence ID" value="TMUE_1000003453.1"/>
    <property type="gene ID" value="WBGene00285222"/>
</dbReference>
<proteinExistence type="predicted"/>
<evidence type="ECO:0000259" key="3">
    <source>
        <dbReference type="PROSITE" id="PS51165"/>
    </source>
</evidence>
<evidence type="ECO:0000313" key="4">
    <source>
        <dbReference type="Proteomes" id="UP000046395"/>
    </source>
</evidence>
<sequence>MANKRRFVHKRKCEATEPSTKRPSIRRDKALSVGMKGIFFTTSSGKGVDRCSEEAVSLIKEYLIGSTQPSEGTSFEKVTAADTGESLKNCIDELSTQQADGQQLFSVATGVKNTLFVVIPNADPVDLVMNILNDVKTGARKPSHLLQRLLPCQVSCAAKLEDICKITAELLKAKFTEQLVEKKPSFAVVYRHRNNGSLKSQEIYDHVIREIKALSPESKVCLRSPNLYILVNIVKTVCCLSILENYNELKGFNWASI</sequence>
<organism evidence="4 5">
    <name type="scientific">Trichuris muris</name>
    <name type="common">Mouse whipworm</name>
    <dbReference type="NCBI Taxonomy" id="70415"/>
    <lineage>
        <taxon>Eukaryota</taxon>
        <taxon>Metazoa</taxon>
        <taxon>Ecdysozoa</taxon>
        <taxon>Nematoda</taxon>
        <taxon>Enoplea</taxon>
        <taxon>Dorylaimia</taxon>
        <taxon>Trichinellida</taxon>
        <taxon>Trichuridae</taxon>
        <taxon>Trichuris</taxon>
    </lineage>
</organism>
<feature type="region of interest" description="Disordered" evidence="2">
    <location>
        <begin position="1"/>
        <end position="24"/>
    </location>
</feature>
<reference evidence="4" key="1">
    <citation type="submission" date="2013-11" db="EMBL/GenBank/DDBJ databases">
        <authorList>
            <person name="Aslett M."/>
        </authorList>
    </citation>
    <scope>NUCLEOTIDE SEQUENCE [LARGE SCALE GENOMIC DNA]</scope>
    <source>
        <strain evidence="4">Edinburgh</strain>
    </source>
</reference>
<dbReference type="GO" id="GO:0006400">
    <property type="term" value="P:tRNA modification"/>
    <property type="evidence" value="ECO:0007669"/>
    <property type="project" value="InterPro"/>
</dbReference>